<comment type="caution">
    <text evidence="1">The sequence shown here is derived from an EMBL/GenBank/DDBJ whole genome shotgun (WGS) entry which is preliminary data.</text>
</comment>
<evidence type="ECO:0000313" key="2">
    <source>
        <dbReference type="Proteomes" id="UP000007151"/>
    </source>
</evidence>
<dbReference type="Proteomes" id="UP000007151">
    <property type="component" value="Unassembled WGS sequence"/>
</dbReference>
<reference evidence="1 2" key="1">
    <citation type="journal article" date="2011" name="Cell">
        <title>The monarch butterfly genome yields insights into long-distance migration.</title>
        <authorList>
            <person name="Zhan S."/>
            <person name="Merlin C."/>
            <person name="Boore J.L."/>
            <person name="Reppert S.M."/>
        </authorList>
    </citation>
    <scope>NUCLEOTIDE SEQUENCE [LARGE SCALE GENOMIC DNA]</scope>
    <source>
        <strain evidence="1">F-2</strain>
    </source>
</reference>
<sequence length="62" mass="6871">MNAAERIKDGANTSTAGTVEVMQMDVETMNSCIRFAQIHTPRRAFGFLDVGRHVALNIKDYA</sequence>
<dbReference type="KEGG" id="dpl:KGM_205280"/>
<keyword evidence="2" id="KW-1185">Reference proteome</keyword>
<name>A0A212EJL9_DANPL</name>
<dbReference type="InParanoid" id="A0A212EJL9"/>
<dbReference type="AlphaFoldDB" id="A0A212EJL9"/>
<protein>
    <submittedName>
        <fullName evidence="1">Uncharacterized protein</fullName>
    </submittedName>
</protein>
<evidence type="ECO:0000313" key="1">
    <source>
        <dbReference type="EMBL" id="OWR41702.1"/>
    </source>
</evidence>
<dbReference type="EMBL" id="AGBW02014417">
    <property type="protein sequence ID" value="OWR41702.1"/>
    <property type="molecule type" value="Genomic_DNA"/>
</dbReference>
<accession>A0A212EJL9</accession>
<proteinExistence type="predicted"/>
<gene>
    <name evidence="1" type="ORF">KGM_205280</name>
</gene>
<organism evidence="1 2">
    <name type="scientific">Danaus plexippus plexippus</name>
    <dbReference type="NCBI Taxonomy" id="278856"/>
    <lineage>
        <taxon>Eukaryota</taxon>
        <taxon>Metazoa</taxon>
        <taxon>Ecdysozoa</taxon>
        <taxon>Arthropoda</taxon>
        <taxon>Hexapoda</taxon>
        <taxon>Insecta</taxon>
        <taxon>Pterygota</taxon>
        <taxon>Neoptera</taxon>
        <taxon>Endopterygota</taxon>
        <taxon>Lepidoptera</taxon>
        <taxon>Glossata</taxon>
        <taxon>Ditrysia</taxon>
        <taxon>Papilionoidea</taxon>
        <taxon>Nymphalidae</taxon>
        <taxon>Danainae</taxon>
        <taxon>Danaini</taxon>
        <taxon>Danaina</taxon>
        <taxon>Danaus</taxon>
        <taxon>Danaus</taxon>
    </lineage>
</organism>